<evidence type="ECO:0008006" key="4">
    <source>
        <dbReference type="Google" id="ProtNLM"/>
    </source>
</evidence>
<dbReference type="AlphaFoldDB" id="A0A1I3QGL5"/>
<evidence type="ECO:0000313" key="3">
    <source>
        <dbReference type="Proteomes" id="UP000199559"/>
    </source>
</evidence>
<evidence type="ECO:0000256" key="1">
    <source>
        <dbReference type="SAM" id="Phobius"/>
    </source>
</evidence>
<keyword evidence="1" id="KW-0472">Membrane</keyword>
<proteinExistence type="predicted"/>
<gene>
    <name evidence="2" type="ORF">SAMN05443431_106141</name>
</gene>
<feature type="transmembrane region" description="Helical" evidence="1">
    <location>
        <begin position="6"/>
        <end position="26"/>
    </location>
</feature>
<dbReference type="EMBL" id="FORM01000006">
    <property type="protein sequence ID" value="SFJ33263.1"/>
    <property type="molecule type" value="Genomic_DNA"/>
</dbReference>
<dbReference type="STRING" id="1144750.SAMN05443431_106141"/>
<evidence type="ECO:0000313" key="2">
    <source>
        <dbReference type="EMBL" id="SFJ33263.1"/>
    </source>
</evidence>
<accession>A0A1I3QGL5</accession>
<reference evidence="3" key="1">
    <citation type="submission" date="2016-10" db="EMBL/GenBank/DDBJ databases">
        <authorList>
            <person name="Varghese N."/>
            <person name="Submissions S."/>
        </authorList>
    </citation>
    <scope>NUCLEOTIDE SEQUENCE [LARGE SCALE GENOMIC DNA]</scope>
    <source>
        <strain evidence="3">DSM 28881</strain>
    </source>
</reference>
<feature type="transmembrane region" description="Helical" evidence="1">
    <location>
        <begin position="118"/>
        <end position="137"/>
    </location>
</feature>
<sequence length="138" mass="15966">MSNLSIISLLFDFGLVVLIWMVQLIVYPSFKYHNQESLIKWHAKYTVRIAGIVIPLMFGQLILYLYLVFMQEDASIYIRTVLTISAWIATFAIFVPLHNTINNGKSTEKTLSQLVSKNWIRTAIWTLLFIINLITVVK</sequence>
<keyword evidence="1" id="KW-0812">Transmembrane</keyword>
<keyword evidence="3" id="KW-1185">Reference proteome</keyword>
<protein>
    <recommendedName>
        <fullName evidence="4">DUF4149 domain-containing protein</fullName>
    </recommendedName>
</protein>
<keyword evidence="1" id="KW-1133">Transmembrane helix</keyword>
<dbReference type="Proteomes" id="UP000199559">
    <property type="component" value="Unassembled WGS sequence"/>
</dbReference>
<dbReference type="RefSeq" id="WP_090840426.1">
    <property type="nucleotide sequence ID" value="NZ_FORM01000006.1"/>
</dbReference>
<feature type="transmembrane region" description="Helical" evidence="1">
    <location>
        <begin position="76"/>
        <end position="97"/>
    </location>
</feature>
<feature type="transmembrane region" description="Helical" evidence="1">
    <location>
        <begin position="47"/>
        <end position="70"/>
    </location>
</feature>
<name>A0A1I3QGL5_9FLAO</name>
<organism evidence="2 3">
    <name type="scientific">Olleya namhaensis</name>
    <dbReference type="NCBI Taxonomy" id="1144750"/>
    <lineage>
        <taxon>Bacteria</taxon>
        <taxon>Pseudomonadati</taxon>
        <taxon>Bacteroidota</taxon>
        <taxon>Flavobacteriia</taxon>
        <taxon>Flavobacteriales</taxon>
        <taxon>Flavobacteriaceae</taxon>
    </lineage>
</organism>